<dbReference type="AlphaFoldDB" id="A0A839HH47"/>
<dbReference type="InterPro" id="IPR012902">
    <property type="entry name" value="N_methyl_site"/>
</dbReference>
<dbReference type="InterPro" id="IPR045584">
    <property type="entry name" value="Pilin-like"/>
</dbReference>
<keyword evidence="3" id="KW-0281">Fimbrium</keyword>
<comment type="similarity">
    <text evidence="1 3">Belongs to the N-Me-Phe pilin family.</text>
</comment>
<accession>A0A839HH47</accession>
<dbReference type="EMBL" id="JABVCQ010000017">
    <property type="protein sequence ID" value="MBB1126357.1"/>
    <property type="molecule type" value="Genomic_DNA"/>
</dbReference>
<evidence type="ECO:0000256" key="2">
    <source>
        <dbReference type="ARBA" id="ARBA00022481"/>
    </source>
</evidence>
<proteinExistence type="inferred from homology"/>
<sequence length="160" mass="17489">MNSSKGFTLIELMVVVSIIGTLAAIAIPNYMPYLIRAQIAEGLMLAEDIKSTVQTFYKERGSFPIDNQMAGVPAPNKLLGNYVKGMTVANGAIHIQYGHDVHTSVANKTLTLRPQVVIDSPLSPMSWSCGHHQPPPGMRAIGDDRTDLPNELLPHACRRR</sequence>
<dbReference type="GO" id="GO:0043107">
    <property type="term" value="P:type IV pilus-dependent motility"/>
    <property type="evidence" value="ECO:0007669"/>
    <property type="project" value="TreeGrafter"/>
</dbReference>
<keyword evidence="4" id="KW-0472">Membrane</keyword>
<evidence type="ECO:0000256" key="4">
    <source>
        <dbReference type="SAM" id="Phobius"/>
    </source>
</evidence>
<evidence type="ECO:0000313" key="5">
    <source>
        <dbReference type="EMBL" id="MBB1126357.1"/>
    </source>
</evidence>
<dbReference type="PROSITE" id="PS00409">
    <property type="entry name" value="PROKAR_NTER_METHYL"/>
    <property type="match status" value="1"/>
</dbReference>
<keyword evidence="4" id="KW-1133">Transmembrane helix</keyword>
<dbReference type="SUPFAM" id="SSF54523">
    <property type="entry name" value="Pili subunits"/>
    <property type="match status" value="1"/>
</dbReference>
<keyword evidence="4" id="KW-0812">Transmembrane</keyword>
<name>A0A839HH47_9GAMM</name>
<keyword evidence="2" id="KW-0488">Methylation</keyword>
<dbReference type="GO" id="GO:0007155">
    <property type="term" value="P:cell adhesion"/>
    <property type="evidence" value="ECO:0007669"/>
    <property type="project" value="InterPro"/>
</dbReference>
<dbReference type="NCBIfam" id="TIGR02532">
    <property type="entry name" value="IV_pilin_GFxxxE"/>
    <property type="match status" value="1"/>
</dbReference>
<feature type="transmembrane region" description="Helical" evidence="4">
    <location>
        <begin position="6"/>
        <end position="27"/>
    </location>
</feature>
<comment type="caution">
    <text evidence="5">The sequence shown here is derived from an EMBL/GenBank/DDBJ whole genome shotgun (WGS) entry which is preliminary data.</text>
</comment>
<dbReference type="Proteomes" id="UP000548632">
    <property type="component" value="Unassembled WGS sequence"/>
</dbReference>
<reference evidence="5 6" key="1">
    <citation type="journal article" date="2020" name="Arch. Microbiol.">
        <title>The genome sequence of the giant phototrophic gammaproteobacterium Thiospirillum jenense gives insight into its physiological properties and phylogenetic relationships.</title>
        <authorList>
            <person name="Imhoff J.F."/>
            <person name="Meyer T.E."/>
            <person name="Kyndt J.A."/>
        </authorList>
    </citation>
    <scope>NUCLEOTIDE SEQUENCE [LARGE SCALE GENOMIC DNA]</scope>
    <source>
        <strain evidence="5 6">DSM 216</strain>
    </source>
</reference>
<dbReference type="GO" id="GO:0044096">
    <property type="term" value="C:type IV pilus"/>
    <property type="evidence" value="ECO:0007669"/>
    <property type="project" value="TreeGrafter"/>
</dbReference>
<dbReference type="Pfam" id="PF07963">
    <property type="entry name" value="N_methyl"/>
    <property type="match status" value="1"/>
</dbReference>
<gene>
    <name evidence="5" type="ORF">HUK38_08935</name>
</gene>
<evidence type="ECO:0000256" key="1">
    <source>
        <dbReference type="ARBA" id="ARBA00005233"/>
    </source>
</evidence>
<dbReference type="PANTHER" id="PTHR30093">
    <property type="entry name" value="GENERAL SECRETION PATHWAY PROTEIN G"/>
    <property type="match status" value="1"/>
</dbReference>
<dbReference type="PANTHER" id="PTHR30093:SF34">
    <property type="entry name" value="PREPILIN PEPTIDASE-DEPENDENT PROTEIN D"/>
    <property type="match status" value="1"/>
</dbReference>
<evidence type="ECO:0000256" key="3">
    <source>
        <dbReference type="RuleBase" id="RU000389"/>
    </source>
</evidence>
<keyword evidence="6" id="KW-1185">Reference proteome</keyword>
<organism evidence="5 6">
    <name type="scientific">Thiospirillum jenense</name>
    <dbReference type="NCBI Taxonomy" id="1653858"/>
    <lineage>
        <taxon>Bacteria</taxon>
        <taxon>Pseudomonadati</taxon>
        <taxon>Pseudomonadota</taxon>
        <taxon>Gammaproteobacteria</taxon>
        <taxon>Chromatiales</taxon>
        <taxon>Chromatiaceae</taxon>
        <taxon>Thiospirillum</taxon>
    </lineage>
</organism>
<dbReference type="Pfam" id="PF00114">
    <property type="entry name" value="Pilin"/>
    <property type="match status" value="1"/>
</dbReference>
<dbReference type="Gene3D" id="3.30.700.10">
    <property type="entry name" value="Glycoprotein, Type 4 Pilin"/>
    <property type="match status" value="1"/>
</dbReference>
<dbReference type="InterPro" id="IPR001082">
    <property type="entry name" value="Pilin"/>
</dbReference>
<dbReference type="RefSeq" id="WP_182583985.1">
    <property type="nucleotide sequence ID" value="NZ_JABVCQ010000017.1"/>
</dbReference>
<evidence type="ECO:0000313" key="6">
    <source>
        <dbReference type="Proteomes" id="UP000548632"/>
    </source>
</evidence>
<protein>
    <submittedName>
        <fullName evidence="5">Pilin</fullName>
    </submittedName>
</protein>